<dbReference type="RefSeq" id="WP_375168628.1">
    <property type="nucleotide sequence ID" value="NZ_CP160095.1"/>
</dbReference>
<gene>
    <name evidence="6" type="ORF">QQA45_00405</name>
</gene>
<dbReference type="InterPro" id="IPR036388">
    <property type="entry name" value="WH-like_DNA-bd_sf"/>
</dbReference>
<keyword evidence="7" id="KW-1185">Reference proteome</keyword>
<comment type="caution">
    <text evidence="6">The sequence shown here is derived from an EMBL/GenBank/DDBJ whole genome shotgun (WGS) entry which is preliminary data.</text>
</comment>
<evidence type="ECO:0000256" key="3">
    <source>
        <dbReference type="ARBA" id="ARBA00023125"/>
    </source>
</evidence>
<dbReference type="Pfam" id="PF03466">
    <property type="entry name" value="LysR_substrate"/>
    <property type="match status" value="1"/>
</dbReference>
<evidence type="ECO:0000256" key="1">
    <source>
        <dbReference type="ARBA" id="ARBA00009437"/>
    </source>
</evidence>
<comment type="similarity">
    <text evidence="1">Belongs to the LysR transcriptional regulatory family.</text>
</comment>
<keyword evidence="4" id="KW-0804">Transcription</keyword>
<dbReference type="EMBL" id="JASSPP010000001">
    <property type="protein sequence ID" value="MDK9579993.1"/>
    <property type="molecule type" value="Genomic_DNA"/>
</dbReference>
<dbReference type="PROSITE" id="PS50931">
    <property type="entry name" value="HTH_LYSR"/>
    <property type="match status" value="1"/>
</dbReference>
<proteinExistence type="inferred from homology"/>
<organism evidence="6 7">
    <name type="scientific">Sneathia sanguinegens</name>
    <dbReference type="NCBI Taxonomy" id="40543"/>
    <lineage>
        <taxon>Bacteria</taxon>
        <taxon>Fusobacteriati</taxon>
        <taxon>Fusobacteriota</taxon>
        <taxon>Fusobacteriia</taxon>
        <taxon>Fusobacteriales</taxon>
        <taxon>Leptotrichiaceae</taxon>
        <taxon>Sneathia</taxon>
    </lineage>
</organism>
<dbReference type="Pfam" id="PF00126">
    <property type="entry name" value="HTH_1"/>
    <property type="match status" value="1"/>
</dbReference>
<dbReference type="SUPFAM" id="SSF46785">
    <property type="entry name" value="Winged helix' DNA-binding domain"/>
    <property type="match status" value="1"/>
</dbReference>
<keyword evidence="3" id="KW-0238">DNA-binding</keyword>
<reference evidence="6 7" key="1">
    <citation type="submission" date="2023-06" db="EMBL/GenBank/DDBJ databases">
        <title>Antibody response to the Sneathia vaginalis cytopathogenic toxin A during pregnancy.</title>
        <authorList>
            <person name="Mccoy Z.T."/>
            <person name="Serrano M.G."/>
            <person name="Spaine K."/>
            <person name="Edwards D.J."/>
            <person name="Buck G.A."/>
            <person name="Jefferson K."/>
        </authorList>
    </citation>
    <scope>NUCLEOTIDE SEQUENCE [LARGE SCALE GENOMIC DNA]</scope>
    <source>
        <strain evidence="6 7">CCUG 42621</strain>
    </source>
</reference>
<evidence type="ECO:0000256" key="4">
    <source>
        <dbReference type="ARBA" id="ARBA00023163"/>
    </source>
</evidence>
<dbReference type="InterPro" id="IPR000847">
    <property type="entry name" value="LysR_HTH_N"/>
</dbReference>
<keyword evidence="2" id="KW-0805">Transcription regulation</keyword>
<dbReference type="InterPro" id="IPR005119">
    <property type="entry name" value="LysR_subst-bd"/>
</dbReference>
<feature type="domain" description="HTH lysR-type" evidence="5">
    <location>
        <begin position="5"/>
        <end position="62"/>
    </location>
</feature>
<evidence type="ECO:0000313" key="7">
    <source>
        <dbReference type="Proteomes" id="UP001225134"/>
    </source>
</evidence>
<accession>A0ABT7HHL0</accession>
<sequence>MKVKMDLNSLKLFYEACKVKSFTKASQNLYISQSAVSIQIKKLEQNLDVQLIERNSKSFKLTREGQSLFKMAKDLFEKVDRMEIAMKRLIDKQNKKIAIGATHNVGEPILPNIVREYLKERPDIELDIFVKNSATLYKYLKEGTLDVILTEDFFIKDDELKIINTEDYPFVVIAPNNIEDYMELKNIFYLKRNNEQNVLYMNKFEEKVGFTIDKQMNVNGSIETTKHLVKMGVGYAVLPYYCVYENLKNKEFKVIYRFIKTYNKFQIMCMKENMTNKIITDFVSFVRNIDIKESLKDIKKV</sequence>
<dbReference type="Gene3D" id="3.40.190.290">
    <property type="match status" value="1"/>
</dbReference>
<evidence type="ECO:0000313" key="6">
    <source>
        <dbReference type="EMBL" id="MDK9579993.1"/>
    </source>
</evidence>
<dbReference type="SUPFAM" id="SSF53850">
    <property type="entry name" value="Periplasmic binding protein-like II"/>
    <property type="match status" value="1"/>
</dbReference>
<evidence type="ECO:0000256" key="2">
    <source>
        <dbReference type="ARBA" id="ARBA00023015"/>
    </source>
</evidence>
<dbReference type="CDD" id="cd05466">
    <property type="entry name" value="PBP2_LTTR_substrate"/>
    <property type="match status" value="1"/>
</dbReference>
<dbReference type="Gene3D" id="1.10.10.10">
    <property type="entry name" value="Winged helix-like DNA-binding domain superfamily/Winged helix DNA-binding domain"/>
    <property type="match status" value="1"/>
</dbReference>
<dbReference type="InterPro" id="IPR036390">
    <property type="entry name" value="WH_DNA-bd_sf"/>
</dbReference>
<dbReference type="PANTHER" id="PTHR30126:SF64">
    <property type="entry name" value="HTH-TYPE TRANSCRIPTIONAL REGULATOR CITR"/>
    <property type="match status" value="1"/>
</dbReference>
<name>A0ABT7HHL0_9FUSO</name>
<evidence type="ECO:0000259" key="5">
    <source>
        <dbReference type="PROSITE" id="PS50931"/>
    </source>
</evidence>
<dbReference type="PRINTS" id="PR00039">
    <property type="entry name" value="HTHLYSR"/>
</dbReference>
<dbReference type="Proteomes" id="UP001225134">
    <property type="component" value="Unassembled WGS sequence"/>
</dbReference>
<protein>
    <submittedName>
        <fullName evidence="6">LysR family transcriptional regulator</fullName>
    </submittedName>
</protein>
<dbReference type="PANTHER" id="PTHR30126">
    <property type="entry name" value="HTH-TYPE TRANSCRIPTIONAL REGULATOR"/>
    <property type="match status" value="1"/>
</dbReference>